<dbReference type="GO" id="GO:0008237">
    <property type="term" value="F:metallopeptidase activity"/>
    <property type="evidence" value="ECO:0007669"/>
    <property type="project" value="UniProtKB-KW"/>
</dbReference>
<evidence type="ECO:0000259" key="4">
    <source>
        <dbReference type="Pfam" id="PF17148"/>
    </source>
</evidence>
<dbReference type="Pfam" id="PF17162">
    <property type="entry name" value="DUF5118"/>
    <property type="match status" value="1"/>
</dbReference>
<feature type="compositionally biased region" description="Low complexity" evidence="1">
    <location>
        <begin position="31"/>
        <end position="42"/>
    </location>
</feature>
<dbReference type="InterPro" id="IPR033428">
    <property type="entry name" value="DUF5118"/>
</dbReference>
<feature type="chain" id="PRO_5038779617" evidence="2">
    <location>
        <begin position="21"/>
        <end position="866"/>
    </location>
</feature>
<dbReference type="AlphaFoldDB" id="A0A9D7XK67"/>
<feature type="domain" description="EcxA zinc-binding" evidence="3">
    <location>
        <begin position="434"/>
        <end position="743"/>
    </location>
</feature>
<dbReference type="SUPFAM" id="SSF55486">
    <property type="entry name" value="Metalloproteases ('zincins'), catalytic domain"/>
    <property type="match status" value="1"/>
</dbReference>
<dbReference type="Pfam" id="PF16313">
    <property type="entry name" value="DUF4953"/>
    <property type="match status" value="1"/>
</dbReference>
<evidence type="ECO:0000256" key="1">
    <source>
        <dbReference type="SAM" id="MobiDB-lite"/>
    </source>
</evidence>
<dbReference type="Gene3D" id="3.40.390.10">
    <property type="entry name" value="Collagenase (Catalytic Domain)"/>
    <property type="match status" value="1"/>
</dbReference>
<keyword evidence="6" id="KW-0645">Protease</keyword>
<protein>
    <submittedName>
        <fullName evidence="6">Zinc-dependent metalloprotease</fullName>
    </submittedName>
</protein>
<evidence type="ECO:0000313" key="6">
    <source>
        <dbReference type="EMBL" id="MBK9795334.1"/>
    </source>
</evidence>
<evidence type="ECO:0000259" key="3">
    <source>
        <dbReference type="Pfam" id="PF16313"/>
    </source>
</evidence>
<dbReference type="EMBL" id="JADKIO010000005">
    <property type="protein sequence ID" value="MBK9795334.1"/>
    <property type="molecule type" value="Genomic_DNA"/>
</dbReference>
<proteinExistence type="predicted"/>
<dbReference type="CDD" id="cd04276">
    <property type="entry name" value="ZnMc_MMP_like_2"/>
    <property type="match status" value="1"/>
</dbReference>
<gene>
    <name evidence="6" type="ORF">IPP58_02345</name>
</gene>
<dbReference type="PANTHER" id="PTHR38478">
    <property type="entry name" value="PEPTIDASE M1A AND M12B"/>
    <property type="match status" value="1"/>
</dbReference>
<dbReference type="Pfam" id="PF17148">
    <property type="entry name" value="DUF5117"/>
    <property type="match status" value="1"/>
</dbReference>
<comment type="caution">
    <text evidence="6">The sequence shown here is derived from an EMBL/GenBank/DDBJ whole genome shotgun (WGS) entry which is preliminary data.</text>
</comment>
<name>A0A9D7XK67_9BACT</name>
<keyword evidence="6" id="KW-0482">Metalloprotease</keyword>
<feature type="domain" description="DUF5117" evidence="4">
    <location>
        <begin position="108"/>
        <end position="304"/>
    </location>
</feature>
<dbReference type="InterPro" id="IPR032534">
    <property type="entry name" value="EcxA_zinc-bd"/>
</dbReference>
<dbReference type="InterPro" id="IPR033413">
    <property type="entry name" value="DUF5117"/>
</dbReference>
<evidence type="ECO:0000313" key="7">
    <source>
        <dbReference type="Proteomes" id="UP000886657"/>
    </source>
</evidence>
<dbReference type="InterPro" id="IPR034032">
    <property type="entry name" value="Zn_MMP-like_bac"/>
</dbReference>
<feature type="domain" description="DUF5118" evidence="5">
    <location>
        <begin position="51"/>
        <end position="97"/>
    </location>
</feature>
<accession>A0A9D7XK67</accession>
<feature type="region of interest" description="Disordered" evidence="1">
    <location>
        <begin position="21"/>
        <end position="53"/>
    </location>
</feature>
<dbReference type="Proteomes" id="UP000886657">
    <property type="component" value="Unassembled WGS sequence"/>
</dbReference>
<dbReference type="InterPro" id="IPR024079">
    <property type="entry name" value="MetalloPept_cat_dom_sf"/>
</dbReference>
<organism evidence="6 7">
    <name type="scientific">Candidatus Geothrix skivensis</name>
    <dbReference type="NCBI Taxonomy" id="2954439"/>
    <lineage>
        <taxon>Bacteria</taxon>
        <taxon>Pseudomonadati</taxon>
        <taxon>Acidobacteriota</taxon>
        <taxon>Holophagae</taxon>
        <taxon>Holophagales</taxon>
        <taxon>Holophagaceae</taxon>
        <taxon>Geothrix</taxon>
    </lineage>
</organism>
<reference evidence="6" key="1">
    <citation type="submission" date="2020-10" db="EMBL/GenBank/DDBJ databases">
        <title>Connecting structure to function with the recovery of over 1000 high-quality activated sludge metagenome-assembled genomes encoding full-length rRNA genes using long-read sequencing.</title>
        <authorList>
            <person name="Singleton C.M."/>
            <person name="Petriglieri F."/>
            <person name="Kristensen J.M."/>
            <person name="Kirkegaard R.H."/>
            <person name="Michaelsen T.Y."/>
            <person name="Andersen M.H."/>
            <person name="Karst S.M."/>
            <person name="Dueholm M.S."/>
            <person name="Nielsen P.H."/>
            <person name="Albertsen M."/>
        </authorList>
    </citation>
    <scope>NUCLEOTIDE SEQUENCE</scope>
    <source>
        <strain evidence="6">Skiv_18-Q3-R9-52_MAXAC.067</strain>
    </source>
</reference>
<dbReference type="PANTHER" id="PTHR38478:SF1">
    <property type="entry name" value="ZINC DEPENDENT METALLOPROTEASE DOMAIN LIPOPROTEIN"/>
    <property type="match status" value="1"/>
</dbReference>
<keyword evidence="2" id="KW-0732">Signal</keyword>
<evidence type="ECO:0000256" key="2">
    <source>
        <dbReference type="SAM" id="SignalP"/>
    </source>
</evidence>
<keyword evidence="6" id="KW-0378">Hydrolase</keyword>
<evidence type="ECO:0000259" key="5">
    <source>
        <dbReference type="Pfam" id="PF17162"/>
    </source>
</evidence>
<sequence>MRPRPLTCLALALSASLLPAQRPTQAPPPAAAGANGAARPATIQAPEPSEPKPYDKVITAEAKSQEGLIKVHQVKGRTYFEIPKARLGEQLLLVVSANRTPANIDHAGRVVDNGVVRWVLKDNRVLLQQVSHAIVADPGKPVAKAVAAASADTILMSFPVETFAKDGSPVIEAGRLFTTEVPELSPRQLLGAQMFDPARSYVNKVKAFPANLNVEAIQTYSVPFSPAGAPPPAPGPFGTPTLRPGTSGTVAMFYSFLQLPEKPMLPRVFDERLGFFSIRHTDFGRDEHEASRRTYITRWRLEKKDPTAALSEPMKPITFYIDRATPQQWVPFVKKGVEAWQPAFEAAGFKQAIVARPAPTLEEDPDFDAGDARYSVIRWVPSPVANAYGPHISDPRTGEILEADIVLYHNILQLQRDWYFTQAGAVDKRAQSLPLPDDLMGDLLAYVVTHEVGHSLGFPHNFKASSQYPFEKIRDRAWVKKMGHVSTLMDYCRFNYVVQPEDGFEPADLIPKLGPYDVFAVKWGYTPIPSAKTADDEKPVLNEWLKAQEQEPWLRFSTAGAAGIDPGEQSEAVGDADPVKATTLGTKNLQRILGHLPKAALKPGQDFREFSHLYEAIWGQWRLELGHVARLVGGFDSENKHAGQEGGRFTPIPKLRQTEAVKYLGGAIFKTPTWLLDPALLARLEPGSGQLRLLAAQRGVLGTLLDRARLTRLEEQEGLLGDKAYTASQLLVDLRASLFTELSSPGAKVDPYRRNLQRAYLELLGNLLNLPPTPSLAMGGLGMGLLPVNLSDDTRGAVRGELKALLALTGKPTQNRATRSHLDDLKDQIARILDPRFQAAPATSLTGISGRRASETCWPGLADTLD</sequence>
<feature type="signal peptide" evidence="2">
    <location>
        <begin position="1"/>
        <end position="20"/>
    </location>
</feature>